<dbReference type="AlphaFoldDB" id="A0A139HZY3"/>
<dbReference type="InterPro" id="IPR029226">
    <property type="entry name" value="Ecp2-like"/>
</dbReference>
<dbReference type="EMBL" id="LFZO01000497">
    <property type="protein sequence ID" value="KXT08051.1"/>
    <property type="molecule type" value="Genomic_DNA"/>
</dbReference>
<name>A0A139HZY3_9PEZI</name>
<evidence type="ECO:0000259" key="2">
    <source>
        <dbReference type="Pfam" id="PF14856"/>
    </source>
</evidence>
<organism evidence="3 4">
    <name type="scientific">Pseudocercospora musae</name>
    <dbReference type="NCBI Taxonomy" id="113226"/>
    <lineage>
        <taxon>Eukaryota</taxon>
        <taxon>Fungi</taxon>
        <taxon>Dikarya</taxon>
        <taxon>Ascomycota</taxon>
        <taxon>Pezizomycotina</taxon>
        <taxon>Dothideomycetes</taxon>
        <taxon>Dothideomycetidae</taxon>
        <taxon>Mycosphaerellales</taxon>
        <taxon>Mycosphaerellaceae</taxon>
        <taxon>Pseudocercospora</taxon>
    </lineage>
</organism>
<sequence length="170" mass="17719">MHFSGIAALVALLPALGSATCTRCKSKADPLAASLMQDNDNAGTSAGANDCGDSSFVKITQSNRPLVADCQQLVKNLAGDSQWTVTTEGVQVAVYQTCAFNAVSFGGNSIIGNADVIDLINDSINKFEDNGYLGAQGSYNMYVASSGSVPCTSAKSTDQQVRVDWTISHP</sequence>
<evidence type="ECO:0000256" key="1">
    <source>
        <dbReference type="SAM" id="SignalP"/>
    </source>
</evidence>
<evidence type="ECO:0000313" key="3">
    <source>
        <dbReference type="EMBL" id="KXT08051.1"/>
    </source>
</evidence>
<keyword evidence="4" id="KW-1185">Reference proteome</keyword>
<keyword evidence="1" id="KW-0732">Signal</keyword>
<reference evidence="3 4" key="1">
    <citation type="submission" date="2015-07" db="EMBL/GenBank/DDBJ databases">
        <title>Comparative genomics of the Sigatoka disease complex on banana suggests a link between parallel evolutionary changes in Pseudocercospora fijiensis and Pseudocercospora eumusae and increased virulence on the banana host.</title>
        <authorList>
            <person name="Chang T.-C."/>
            <person name="Salvucci A."/>
            <person name="Crous P.W."/>
            <person name="Stergiopoulos I."/>
        </authorList>
    </citation>
    <scope>NUCLEOTIDE SEQUENCE [LARGE SCALE GENOMIC DNA]</scope>
    <source>
        <strain evidence="3 4">CBS 116634</strain>
    </source>
</reference>
<dbReference type="Proteomes" id="UP000073492">
    <property type="component" value="Unassembled WGS sequence"/>
</dbReference>
<proteinExistence type="predicted"/>
<comment type="caution">
    <text evidence="3">The sequence shown here is derived from an EMBL/GenBank/DDBJ whole genome shotgun (WGS) entry which is preliminary data.</text>
</comment>
<feature type="domain" description="Ecp2 effector protein-like" evidence="2">
    <location>
        <begin position="50"/>
        <end position="139"/>
    </location>
</feature>
<evidence type="ECO:0000313" key="4">
    <source>
        <dbReference type="Proteomes" id="UP000073492"/>
    </source>
</evidence>
<gene>
    <name evidence="3" type="ORF">AC579_207</name>
</gene>
<dbReference type="Pfam" id="PF14856">
    <property type="entry name" value="Hce2"/>
    <property type="match status" value="1"/>
</dbReference>
<feature type="chain" id="PRO_5007297049" description="Ecp2 effector protein-like domain-containing protein" evidence="1">
    <location>
        <begin position="20"/>
        <end position="170"/>
    </location>
</feature>
<protein>
    <recommendedName>
        <fullName evidence="2">Ecp2 effector protein-like domain-containing protein</fullName>
    </recommendedName>
</protein>
<accession>A0A139HZY3</accession>
<dbReference type="STRING" id="113226.A0A139HZY3"/>
<feature type="signal peptide" evidence="1">
    <location>
        <begin position="1"/>
        <end position="19"/>
    </location>
</feature>
<dbReference type="OrthoDB" id="3648775at2759"/>